<keyword evidence="1" id="KW-0812">Transmembrane</keyword>
<dbReference type="RefSeq" id="WP_282335665.1">
    <property type="nucleotide sequence ID" value="NZ_JASBRG010000007.1"/>
</dbReference>
<keyword evidence="1" id="KW-1133">Transmembrane helix</keyword>
<accession>A0ABT6RG72</accession>
<feature type="transmembrane region" description="Helical" evidence="1">
    <location>
        <begin position="154"/>
        <end position="175"/>
    </location>
</feature>
<comment type="caution">
    <text evidence="2">The sequence shown here is derived from an EMBL/GenBank/DDBJ whole genome shotgun (WGS) entry which is preliminary data.</text>
</comment>
<evidence type="ECO:0000313" key="3">
    <source>
        <dbReference type="Proteomes" id="UP001226434"/>
    </source>
</evidence>
<evidence type="ECO:0000313" key="2">
    <source>
        <dbReference type="EMBL" id="MDI3321558.1"/>
    </source>
</evidence>
<sequence>MKKRFYYPPYPLIVLLAFLFVCGSRHVYAQHIDVDSLKRAAMEQIKNEQNDETGRKHIYDSSERFFNAKFYPEQPFTVQKFSAKTLSPSLIDSLKKEKDFWYATAVEKFKAKQKAYLLFADSIKRVNADKPEPASKPDENFEDDSPRTINLGPWFQYVLLGVAILIFLGALFYFLSSNKVGFFAPSNKNIDEQPEETDLGENIFILPYQDLLNKAIKDKNYRLATRILYLQTLKLLSENGIIKFKPDSTNIHYLMQLNKTSYYDDFFKVTRHYEYVWYGKFDVTPEMYEKISRDFSVMQKKIIPSYE</sequence>
<gene>
    <name evidence="2" type="ORF">QJ048_17310</name>
</gene>
<dbReference type="Proteomes" id="UP001226434">
    <property type="component" value="Unassembled WGS sequence"/>
</dbReference>
<proteinExistence type="predicted"/>
<dbReference type="EMBL" id="JASBRG010000007">
    <property type="protein sequence ID" value="MDI3321558.1"/>
    <property type="molecule type" value="Genomic_DNA"/>
</dbReference>
<name>A0ABT6RG72_9BACT</name>
<organism evidence="2 3">
    <name type="scientific">Pinibacter soli</name>
    <dbReference type="NCBI Taxonomy" id="3044211"/>
    <lineage>
        <taxon>Bacteria</taxon>
        <taxon>Pseudomonadati</taxon>
        <taxon>Bacteroidota</taxon>
        <taxon>Chitinophagia</taxon>
        <taxon>Chitinophagales</taxon>
        <taxon>Chitinophagaceae</taxon>
        <taxon>Pinibacter</taxon>
    </lineage>
</organism>
<protein>
    <recommendedName>
        <fullName evidence="4">DUF4129 domain-containing protein</fullName>
    </recommendedName>
</protein>
<reference evidence="2 3" key="1">
    <citation type="submission" date="2023-05" db="EMBL/GenBank/DDBJ databases">
        <title>Genome sequence of Pinibacter sp. MAH-24.</title>
        <authorList>
            <person name="Huq M.A."/>
        </authorList>
    </citation>
    <scope>NUCLEOTIDE SEQUENCE [LARGE SCALE GENOMIC DNA]</scope>
    <source>
        <strain evidence="2 3">MAH-24</strain>
    </source>
</reference>
<evidence type="ECO:0008006" key="4">
    <source>
        <dbReference type="Google" id="ProtNLM"/>
    </source>
</evidence>
<evidence type="ECO:0000256" key="1">
    <source>
        <dbReference type="SAM" id="Phobius"/>
    </source>
</evidence>
<keyword evidence="1" id="KW-0472">Membrane</keyword>
<keyword evidence="3" id="KW-1185">Reference proteome</keyword>